<evidence type="ECO:0000313" key="1">
    <source>
        <dbReference type="EMBL" id="MFC0226702.1"/>
    </source>
</evidence>
<dbReference type="RefSeq" id="WP_380674529.1">
    <property type="nucleotide sequence ID" value="NZ_CP173186.1"/>
</dbReference>
<proteinExistence type="predicted"/>
<name>A0ABV6ECI1_9GAMM</name>
<evidence type="ECO:0000313" key="2">
    <source>
        <dbReference type="Proteomes" id="UP001589792"/>
    </source>
</evidence>
<accession>A0ABV6ECI1</accession>
<reference evidence="1 2" key="1">
    <citation type="submission" date="2024-09" db="EMBL/GenBank/DDBJ databases">
        <authorList>
            <person name="Sun Q."/>
            <person name="Mori K."/>
        </authorList>
    </citation>
    <scope>NUCLEOTIDE SEQUENCE [LARGE SCALE GENOMIC DNA]</scope>
    <source>
        <strain evidence="1 2">CCM 8626</strain>
    </source>
</reference>
<dbReference type="EMBL" id="JBHLXG010000007">
    <property type="protein sequence ID" value="MFC0226702.1"/>
    <property type="molecule type" value="Genomic_DNA"/>
</dbReference>
<keyword evidence="2" id="KW-1185">Reference proteome</keyword>
<dbReference type="Proteomes" id="UP001589792">
    <property type="component" value="Unassembled WGS sequence"/>
</dbReference>
<organism evidence="1 2">
    <name type="scientific">Serratia aquatilis</name>
    <dbReference type="NCBI Taxonomy" id="1737515"/>
    <lineage>
        <taxon>Bacteria</taxon>
        <taxon>Pseudomonadati</taxon>
        <taxon>Pseudomonadota</taxon>
        <taxon>Gammaproteobacteria</taxon>
        <taxon>Enterobacterales</taxon>
        <taxon>Yersiniaceae</taxon>
        <taxon>Serratia</taxon>
    </lineage>
</organism>
<protein>
    <recommendedName>
        <fullName evidence="3">Resolvase HTH domain-containing protein</fullName>
    </recommendedName>
</protein>
<comment type="caution">
    <text evidence="1">The sequence shown here is derived from an EMBL/GenBank/DDBJ whole genome shotgun (WGS) entry which is preliminary data.</text>
</comment>
<gene>
    <name evidence="1" type="ORF">ACFFJ3_09355</name>
</gene>
<sequence length="61" mass="6739">MNLTKEIGMASALSWLDHDADAQVKTSQAALTLILQGETVNCVTEKTGISRATYFRLKRKI</sequence>
<evidence type="ECO:0008006" key="3">
    <source>
        <dbReference type="Google" id="ProtNLM"/>
    </source>
</evidence>